<dbReference type="Proteomes" id="UP000483820">
    <property type="component" value="Chromosome V"/>
</dbReference>
<dbReference type="CTD" id="9801655"/>
<organism evidence="2 3">
    <name type="scientific">Caenorhabditis remanei</name>
    <name type="common">Caenorhabditis vulgaris</name>
    <dbReference type="NCBI Taxonomy" id="31234"/>
    <lineage>
        <taxon>Eukaryota</taxon>
        <taxon>Metazoa</taxon>
        <taxon>Ecdysozoa</taxon>
        <taxon>Nematoda</taxon>
        <taxon>Chromadorea</taxon>
        <taxon>Rhabditida</taxon>
        <taxon>Rhabditina</taxon>
        <taxon>Rhabditomorpha</taxon>
        <taxon>Rhabditoidea</taxon>
        <taxon>Rhabditidae</taxon>
        <taxon>Peloderinae</taxon>
        <taxon>Caenorhabditis</taxon>
    </lineage>
</organism>
<feature type="chain" id="PRO_5025510369" evidence="1">
    <location>
        <begin position="17"/>
        <end position="369"/>
    </location>
</feature>
<feature type="signal peptide" evidence="1">
    <location>
        <begin position="1"/>
        <end position="16"/>
    </location>
</feature>
<dbReference type="RefSeq" id="XP_003098557.2">
    <property type="nucleotide sequence ID" value="XM_003098509.2"/>
</dbReference>
<dbReference type="AlphaFoldDB" id="A0A6A5GDK6"/>
<reference evidence="2 3" key="1">
    <citation type="submission" date="2019-12" db="EMBL/GenBank/DDBJ databases">
        <title>Chromosome-level assembly of the Caenorhabditis remanei genome.</title>
        <authorList>
            <person name="Teterina A.A."/>
            <person name="Willis J.H."/>
            <person name="Phillips P.C."/>
        </authorList>
    </citation>
    <scope>NUCLEOTIDE SEQUENCE [LARGE SCALE GENOMIC DNA]</scope>
    <source>
        <strain evidence="2 3">PX506</strain>
        <tissue evidence="2">Whole organism</tissue>
    </source>
</reference>
<proteinExistence type="predicted"/>
<sequence>MISFIIVLLLPSVVQSCLKVRTVEPPKCECLYYALDKNDFYDTIDSHPFSNLTFYGSDKFAKPIVKTDECYVSLYCEGDFSLVVLDTQKTTIFGAYSADGMCDPLVQKWLVDDETGFGYYDRLYGTCVDFTNGGHLPSTKNPKTCGCVYKSLDSDNVKEYASHFDIYPTLLSKYRLEPALLSGTDENGCATYWHCSSNNLKKIVVEQSRAYETTGPEVVTCYYFENKNSYEWSIIPGDNKDAMSTFIYVTCIDYAVPMPTLLPPSTPTCSCKTDLLLDRSIMYPASLVTNWNIQAEISEDRCKWKISCKENDDVIFTYDDDSSVKVSVKSQLLSAQCDLASKKWIVRATVTNDTLAYVVDTLNYACARK</sequence>
<keyword evidence="1" id="KW-0732">Signal</keyword>
<comment type="caution">
    <text evidence="2">The sequence shown here is derived from an EMBL/GenBank/DDBJ whole genome shotgun (WGS) entry which is preliminary data.</text>
</comment>
<name>A0A6A5GDK6_CAERE</name>
<dbReference type="EMBL" id="WUAV01000005">
    <property type="protein sequence ID" value="KAF1753150.1"/>
    <property type="molecule type" value="Genomic_DNA"/>
</dbReference>
<dbReference type="KEGG" id="crq:GCK72_019706"/>
<protein>
    <submittedName>
        <fullName evidence="2">Uncharacterized protein</fullName>
    </submittedName>
</protein>
<evidence type="ECO:0000313" key="3">
    <source>
        <dbReference type="Proteomes" id="UP000483820"/>
    </source>
</evidence>
<evidence type="ECO:0000256" key="1">
    <source>
        <dbReference type="SAM" id="SignalP"/>
    </source>
</evidence>
<evidence type="ECO:0000313" key="2">
    <source>
        <dbReference type="EMBL" id="KAF1753150.1"/>
    </source>
</evidence>
<gene>
    <name evidence="2" type="ORF">GCK72_019706</name>
</gene>
<dbReference type="GeneID" id="9801655"/>
<accession>A0A6A5GDK6</accession>